<dbReference type="KEGG" id="pyo:PY17X_1312100"/>
<sequence length="506" mass="61701">MSDELFDEVEFINKHFNFKNPNINKKLDKDDQNKVIQLLTICKKKIELNKEYNENYLTNYIKSLKIVIFYIPFNPIIKEKITENKTYEQLFLGRNFINSTSNLLKEKNNNINNLNGNDTKICGQSKWNNNVPLYDQINKYELIFLINLITHNENNNKVWKYLYPWYFYYIILNELEQDNIFMLLNNFILNKITYDELTKDDNIVFILFISLFNNLKNIQNEATICNYFYFFIENCLKYENKLFIHILQHMKLLYTYFECLTKKMKENVKDIYNENITISEKWKIFNNVNNKKYVLKYIIFMYRLIFEALYNIMDQKNFEIEPVSQYKELYKIIIEEIQHNLIFINEINYFHNFIDTHIDLYNKYVLFMDMFLHYKKNNNLEIFKLILFISNIFIDSYEQLDYLSSSEKKNYIDIIFTYLKNIYNMRNQHITKKENILYHNFVLNRYIISIVANFSVDYQISAYIKEIQGIDILRKFMYVDDKDPCLAEYSILAIKHIKENENLDDL</sequence>
<dbReference type="EMBL" id="LK934641">
    <property type="protein sequence ID" value="CDU19742.1"/>
    <property type="molecule type" value="Genomic_DNA"/>
</dbReference>
<dbReference type="VEuPathDB" id="PlasmoDB:Py17XNL_001302987"/>
<dbReference type="EMBL" id="LM993667">
    <property type="protein sequence ID" value="VTZ80499.1"/>
    <property type="molecule type" value="Genomic_DNA"/>
</dbReference>
<proteinExistence type="predicted"/>
<evidence type="ECO:0000313" key="4">
    <source>
        <dbReference type="Proteomes" id="UP000072904"/>
    </source>
</evidence>
<protein>
    <submittedName>
        <fullName evidence="1">Uncharacterized protein</fullName>
    </submittedName>
</protein>
<dbReference type="GeneID" id="3806768"/>
<dbReference type="OMA" id="TICNYFY"/>
<evidence type="ECO:0000313" key="2">
    <source>
        <dbReference type="EMBL" id="VTZ80499.1"/>
    </source>
</evidence>
<reference evidence="1" key="3">
    <citation type="submission" date="2014-05" db="EMBL/GenBank/DDBJ databases">
        <authorList>
            <person name="Aslett A.Martin."/>
            <person name="De Silva Nishadi"/>
        </authorList>
    </citation>
    <scope>NUCLEOTIDE SEQUENCE</scope>
    <source>
        <strain evidence="1">YM</strain>
    </source>
</reference>
<dbReference type="VEuPathDB" id="PlasmoDB:PYYM_1309100"/>
<reference evidence="3 4" key="1">
    <citation type="journal article" date="2014" name="BMC Biol.">
        <title>A comprehensive evaluation of rodent malaria parasite genomes and gene expression.</title>
        <authorList>
            <person name="Otto T.D."/>
            <person name="Bohme U."/>
            <person name="Jackson A.P."/>
            <person name="Hunt M."/>
            <person name="Franke-Fayard B."/>
            <person name="Hoeijmakers W.A."/>
            <person name="Religa A.A."/>
            <person name="Robertson L."/>
            <person name="Sanders M."/>
            <person name="Ogun S.A."/>
            <person name="Cunningham D."/>
            <person name="Erhart A."/>
            <person name="Billker O."/>
            <person name="Khan S.M."/>
            <person name="Stunnenberg H.G."/>
            <person name="Langhorne J."/>
            <person name="Holder A.A."/>
            <person name="Waters A.P."/>
            <person name="Newbold C.I."/>
            <person name="Pain A."/>
            <person name="Berriman M."/>
            <person name="Janse C.J."/>
        </authorList>
    </citation>
    <scope>NUCLEOTIDE SEQUENCE [LARGE SCALE GENOMIC DNA]</scope>
    <source>
        <strain evidence="2 3">17X</strain>
        <strain evidence="1 4">YM</strain>
    </source>
</reference>
<dbReference type="VEuPathDB" id="PlasmoDB:PY01679"/>
<dbReference type="Proteomes" id="UP000072904">
    <property type="component" value="Chromosome 13"/>
</dbReference>
<reference evidence="2" key="4">
    <citation type="submission" date="2019-05" db="EMBL/GenBank/DDBJ databases">
        <authorList>
            <consortium name="Pathogen Informatics"/>
        </authorList>
    </citation>
    <scope>NUCLEOTIDE SEQUENCE</scope>
    <source>
        <strain evidence="2">17X</strain>
    </source>
</reference>
<accession>A0A077YAF8</accession>
<dbReference type="OrthoDB" id="379794at2759"/>
<evidence type="ECO:0000313" key="3">
    <source>
        <dbReference type="Proteomes" id="UP000072874"/>
    </source>
</evidence>
<gene>
    <name evidence="2" type="ORF">PY17X_1312100</name>
    <name evidence="1" type="ORF">PYYM_1309100</name>
</gene>
<dbReference type="VEuPathDB" id="PlasmoDB:PY17X_1312100"/>
<evidence type="ECO:0000313" key="1">
    <source>
        <dbReference type="EMBL" id="CDU19742.1"/>
    </source>
</evidence>
<reference evidence="2" key="2">
    <citation type="submission" date="2014-05" db="EMBL/GenBank/DDBJ databases">
        <authorList>
            <person name="Aslett M.A."/>
            <person name="De Silva N."/>
        </authorList>
    </citation>
    <scope>NUCLEOTIDE SEQUENCE</scope>
    <source>
        <strain evidence="2">17X</strain>
    </source>
</reference>
<dbReference type="Proteomes" id="UP000072874">
    <property type="component" value="Chromosome 13"/>
</dbReference>
<dbReference type="AlphaFoldDB" id="A0A077YAF8"/>
<dbReference type="RefSeq" id="XP_022813511.1">
    <property type="nucleotide sequence ID" value="XM_022957027.1"/>
</dbReference>
<organism evidence="1 4">
    <name type="scientific">Plasmodium yoelii</name>
    <dbReference type="NCBI Taxonomy" id="5861"/>
    <lineage>
        <taxon>Eukaryota</taxon>
        <taxon>Sar</taxon>
        <taxon>Alveolata</taxon>
        <taxon>Apicomplexa</taxon>
        <taxon>Aconoidasida</taxon>
        <taxon>Haemosporida</taxon>
        <taxon>Plasmodiidae</taxon>
        <taxon>Plasmodium</taxon>
        <taxon>Plasmodium (Vinckeia)</taxon>
    </lineage>
</organism>
<name>A0A077YAF8_PLAYE</name>